<name>A0A0A9F379_ARUDO</name>
<reference evidence="1" key="2">
    <citation type="journal article" date="2015" name="Data Brief">
        <title>Shoot transcriptome of the giant reed, Arundo donax.</title>
        <authorList>
            <person name="Barrero R.A."/>
            <person name="Guerrero F.D."/>
            <person name="Moolhuijzen P."/>
            <person name="Goolsby J.A."/>
            <person name="Tidwell J."/>
            <person name="Bellgard S.E."/>
            <person name="Bellgard M.I."/>
        </authorList>
    </citation>
    <scope>NUCLEOTIDE SEQUENCE</scope>
    <source>
        <tissue evidence="1">Shoot tissue taken approximately 20 cm above the soil surface</tissue>
    </source>
</reference>
<sequence length="56" mass="6334">MDAHLDHRPDLGKQPCRYGPGWLVSWAWASLLNDAAVQSTGGALHSTLQHHRTFYY</sequence>
<protein>
    <submittedName>
        <fullName evidence="1">Uncharacterized protein</fullName>
    </submittedName>
</protein>
<dbReference type="EMBL" id="GBRH01191094">
    <property type="protein sequence ID" value="JAE06802.1"/>
    <property type="molecule type" value="Transcribed_RNA"/>
</dbReference>
<dbReference type="AlphaFoldDB" id="A0A0A9F379"/>
<reference evidence="1" key="1">
    <citation type="submission" date="2014-09" db="EMBL/GenBank/DDBJ databases">
        <authorList>
            <person name="Magalhaes I.L.F."/>
            <person name="Oliveira U."/>
            <person name="Santos F.R."/>
            <person name="Vidigal T.H.D.A."/>
            <person name="Brescovit A.D."/>
            <person name="Santos A.J."/>
        </authorList>
    </citation>
    <scope>NUCLEOTIDE SEQUENCE</scope>
    <source>
        <tissue evidence="1">Shoot tissue taken approximately 20 cm above the soil surface</tissue>
    </source>
</reference>
<proteinExistence type="predicted"/>
<organism evidence="1">
    <name type="scientific">Arundo donax</name>
    <name type="common">Giant reed</name>
    <name type="synonym">Donax arundinaceus</name>
    <dbReference type="NCBI Taxonomy" id="35708"/>
    <lineage>
        <taxon>Eukaryota</taxon>
        <taxon>Viridiplantae</taxon>
        <taxon>Streptophyta</taxon>
        <taxon>Embryophyta</taxon>
        <taxon>Tracheophyta</taxon>
        <taxon>Spermatophyta</taxon>
        <taxon>Magnoliopsida</taxon>
        <taxon>Liliopsida</taxon>
        <taxon>Poales</taxon>
        <taxon>Poaceae</taxon>
        <taxon>PACMAD clade</taxon>
        <taxon>Arundinoideae</taxon>
        <taxon>Arundineae</taxon>
        <taxon>Arundo</taxon>
    </lineage>
</organism>
<accession>A0A0A9F379</accession>
<evidence type="ECO:0000313" key="1">
    <source>
        <dbReference type="EMBL" id="JAE06802.1"/>
    </source>
</evidence>